<gene>
    <name evidence="2" type="ORF">BSTOLATCC_MIC38623</name>
</gene>
<reference evidence="2" key="1">
    <citation type="submission" date="2021-09" db="EMBL/GenBank/DDBJ databases">
        <authorList>
            <consortium name="AG Swart"/>
            <person name="Singh M."/>
            <person name="Singh A."/>
            <person name="Seah K."/>
            <person name="Emmerich C."/>
        </authorList>
    </citation>
    <scope>NUCLEOTIDE SEQUENCE</scope>
    <source>
        <strain evidence="2">ATCC30299</strain>
    </source>
</reference>
<accession>A0AAU9JJY7</accession>
<keyword evidence="1" id="KW-1133">Transmembrane helix</keyword>
<feature type="transmembrane region" description="Helical" evidence="1">
    <location>
        <begin position="85"/>
        <end position="106"/>
    </location>
</feature>
<organism evidence="2 3">
    <name type="scientific">Blepharisma stoltei</name>
    <dbReference type="NCBI Taxonomy" id="1481888"/>
    <lineage>
        <taxon>Eukaryota</taxon>
        <taxon>Sar</taxon>
        <taxon>Alveolata</taxon>
        <taxon>Ciliophora</taxon>
        <taxon>Postciliodesmatophora</taxon>
        <taxon>Heterotrichea</taxon>
        <taxon>Heterotrichida</taxon>
        <taxon>Blepharismidae</taxon>
        <taxon>Blepharisma</taxon>
    </lineage>
</organism>
<proteinExistence type="predicted"/>
<name>A0AAU9JJY7_9CILI</name>
<dbReference type="Proteomes" id="UP001162131">
    <property type="component" value="Unassembled WGS sequence"/>
</dbReference>
<dbReference type="EMBL" id="CAJZBQ010000038">
    <property type="protein sequence ID" value="CAG9325362.1"/>
    <property type="molecule type" value="Genomic_DNA"/>
</dbReference>
<dbReference type="AlphaFoldDB" id="A0AAU9JJY7"/>
<protein>
    <submittedName>
        <fullName evidence="2">Uncharacterized protein</fullName>
    </submittedName>
</protein>
<sequence length="108" mass="12459">MLTHIHDAFSNISMHFSKLMFLLFIWCANLSAVWPSIFGPISLSIFFIISESIDSFDNFSLIICKAFKTISSTITKTFVSFFKRVVNSIINCINVYAIFILIYHNFDK</sequence>
<keyword evidence="1" id="KW-0812">Transmembrane</keyword>
<keyword evidence="3" id="KW-1185">Reference proteome</keyword>
<feature type="transmembrane region" description="Helical" evidence="1">
    <location>
        <begin position="21"/>
        <end position="49"/>
    </location>
</feature>
<keyword evidence="1" id="KW-0472">Membrane</keyword>
<comment type="caution">
    <text evidence="2">The sequence shown here is derived from an EMBL/GenBank/DDBJ whole genome shotgun (WGS) entry which is preliminary data.</text>
</comment>
<evidence type="ECO:0000313" key="2">
    <source>
        <dbReference type="EMBL" id="CAG9325362.1"/>
    </source>
</evidence>
<evidence type="ECO:0000313" key="3">
    <source>
        <dbReference type="Proteomes" id="UP001162131"/>
    </source>
</evidence>
<evidence type="ECO:0000256" key="1">
    <source>
        <dbReference type="SAM" id="Phobius"/>
    </source>
</evidence>